<dbReference type="SMART" id="SM00434">
    <property type="entry name" value="TOP4c"/>
    <property type="match status" value="1"/>
</dbReference>
<keyword evidence="11" id="KW-0175">Coiled coil</keyword>
<comment type="miscellaneous">
    <text evidence="9">Few gyrases are as efficient as E.coli at forming negative supercoils. Not all organisms have 2 type II topoisomerases; in organisms with a single type II topoisomerase this enzyme also has to decatenate newly replicated chromosomes.</text>
</comment>
<dbReference type="FunFam" id="1.10.268.10:FF:000001">
    <property type="entry name" value="DNA gyrase subunit A"/>
    <property type="match status" value="1"/>
</dbReference>
<evidence type="ECO:0000256" key="11">
    <source>
        <dbReference type="SAM" id="Coils"/>
    </source>
</evidence>
<evidence type="ECO:0000256" key="9">
    <source>
        <dbReference type="HAMAP-Rule" id="MF_01897"/>
    </source>
</evidence>
<dbReference type="GO" id="GO:0009330">
    <property type="term" value="C:DNA topoisomerase type II (double strand cut, ATP-hydrolyzing) complex"/>
    <property type="evidence" value="ECO:0007669"/>
    <property type="project" value="TreeGrafter"/>
</dbReference>
<evidence type="ECO:0000313" key="15">
    <source>
        <dbReference type="Proteomes" id="UP000230935"/>
    </source>
</evidence>
<accession>A0A2H0W1T2</accession>
<keyword evidence="5 9" id="KW-0799">Topoisomerase</keyword>
<keyword evidence="7 9" id="KW-0413">Isomerase</keyword>
<dbReference type="GO" id="GO:0005737">
    <property type="term" value="C:cytoplasm"/>
    <property type="evidence" value="ECO:0007669"/>
    <property type="project" value="UniProtKB-SubCell"/>
</dbReference>
<dbReference type="InterPro" id="IPR035516">
    <property type="entry name" value="Gyrase/topoIV_suA_C"/>
</dbReference>
<evidence type="ECO:0000256" key="6">
    <source>
        <dbReference type="ARBA" id="ARBA00023125"/>
    </source>
</evidence>
<dbReference type="GO" id="GO:0006261">
    <property type="term" value="P:DNA-templated DNA replication"/>
    <property type="evidence" value="ECO:0007669"/>
    <property type="project" value="UniProtKB-UniRule"/>
</dbReference>
<name>A0A2H0W1T2_9BACT</name>
<dbReference type="AlphaFoldDB" id="A0A2H0W1T2"/>
<comment type="subunit">
    <text evidence="9">Heterotetramer, composed of two GyrA and two GyrB chains. In the heterotetramer, GyrA contains the active site tyrosine that forms a transient covalent intermediate with DNA, while GyrB binds cofactors and catalyzes ATP hydrolysis.</text>
</comment>
<evidence type="ECO:0000256" key="5">
    <source>
        <dbReference type="ARBA" id="ARBA00023029"/>
    </source>
</evidence>
<comment type="function">
    <text evidence="9">A type II topoisomerase that negatively supercoils closed circular double-stranded (ds) DNA in an ATP-dependent manner to modulate DNA topology and maintain chromosomes in an underwound state. Negative supercoiling favors strand separation, and DNA replication, transcription, recombination and repair, all of which involve strand separation. Also able to catalyze the interconversion of other topological isomers of dsDNA rings, including catenanes and knotted rings. Type II topoisomerases break and join 2 DNA strands simultaneously in an ATP-dependent manner.</text>
</comment>
<keyword evidence="9" id="KW-0963">Cytoplasm</keyword>
<dbReference type="InterPro" id="IPR013760">
    <property type="entry name" value="Topo_IIA-like_dom_sf"/>
</dbReference>
<dbReference type="PANTHER" id="PTHR43493">
    <property type="entry name" value="DNA GYRASE/TOPOISOMERASE SUBUNIT A"/>
    <property type="match status" value="1"/>
</dbReference>
<evidence type="ECO:0000256" key="1">
    <source>
        <dbReference type="ARBA" id="ARBA00000185"/>
    </source>
</evidence>
<dbReference type="EC" id="5.6.2.2" evidence="9"/>
<dbReference type="FunFam" id="3.90.199.10:FF:000001">
    <property type="entry name" value="DNA gyrase subunit A"/>
    <property type="match status" value="1"/>
</dbReference>
<dbReference type="InterPro" id="IPR013758">
    <property type="entry name" value="Topo_IIA_A/C_ab"/>
</dbReference>
<feature type="region of interest" description="Disordered" evidence="12">
    <location>
        <begin position="1"/>
        <end position="24"/>
    </location>
</feature>
<evidence type="ECO:0000256" key="8">
    <source>
        <dbReference type="ARBA" id="ARBA00063644"/>
    </source>
</evidence>
<dbReference type="EMBL" id="PEZZ01000011">
    <property type="protein sequence ID" value="PIS05313.1"/>
    <property type="molecule type" value="Genomic_DNA"/>
</dbReference>
<dbReference type="Gene3D" id="2.120.10.90">
    <property type="entry name" value="DNA gyrase/topoisomerase IV, subunit A, C-terminal"/>
    <property type="match status" value="1"/>
</dbReference>
<dbReference type="InterPro" id="IPR005743">
    <property type="entry name" value="GyrA"/>
</dbReference>
<feature type="coiled-coil region" evidence="11">
    <location>
        <begin position="465"/>
        <end position="513"/>
    </location>
</feature>
<evidence type="ECO:0000313" key="14">
    <source>
        <dbReference type="EMBL" id="PIS05313.1"/>
    </source>
</evidence>
<sequence length="842" mass="93509">MAKKSSKKSNAKPTPKKVKAKEDKPQIPTVIKRVGLVPQPIVDEMQTSYLDYAMSVIIARALPDVRDGLKPVHRRILYAMWDVGLKPSAKFRKSATVVGEVLGKYHPHGDVAVYDSMVRMAQDFAMRYKLVNGQGNFGSMDGDGAAAMRYTEAKLQSIAEELLFDIEKDTVEWRPNYDATREEPSVLPARLPNLLLNGTIGIAVGMATNIPPHNLTELVDGITHLIDNPKVTVEDLMQFVKGPDFPTGGIIYNKKDILQAYATGKGGIVMRAKTEIVEAKNGSYQIVISEVPYQVNKANVIEKIAELVKDKKLDGIKDLRDESSKGEVRVVIDLKKDAYPKKILNRLFKLTQLQDRFHVNMLALVDGIQPRVLTLKMVLEEHIKHRQEVVRRRTEYDLTKAKDRAHILQGLKMALTKIDAIINTIKKSKDKEVAKANLMKKFKLTERQSVAILEMRLQALAGLERLKVEQELKEKLALIKELESILKSPKRILDIIKKELSELKEKYGDERKTKVVGSGAEEFSAEDLIPNEDTIVAMTESGYIKRLTPDTFKTQSRGGKGVMGLATKEEDVVSNLLVTTTHADLLFFTTSGRVFQLKAYEVPQASRTAKGQAIVNFLQLNSDEKVTSILSMEEVQDYKYFMMETVKGSVKKVPIDQFKNIRRSGLIAIKLRKNDSLKWVDPSTGKDDVVLATKKGQSIRIAEKNIRAMGRNAAGVKSIRLKADDEVVGMDVVSDALKKDGQLLVVMSNGFGKRTGISQYKVQGRGGSGVKTASVTAKTGEIVYATVVNAKSDEGDIIIISNKGQVIRLPLKSVNILGRATQGVRLMRFKAAGDKVASVSFI</sequence>
<dbReference type="Gene3D" id="3.90.199.10">
    <property type="entry name" value="Topoisomerase II, domain 5"/>
    <property type="match status" value="1"/>
</dbReference>
<keyword evidence="3 9" id="KW-0547">Nucleotide-binding</keyword>
<dbReference type="InterPro" id="IPR013757">
    <property type="entry name" value="Topo_IIA_A_a_sf"/>
</dbReference>
<evidence type="ECO:0000256" key="3">
    <source>
        <dbReference type="ARBA" id="ARBA00022741"/>
    </source>
</evidence>
<dbReference type="GO" id="GO:0006265">
    <property type="term" value="P:DNA topological change"/>
    <property type="evidence" value="ECO:0007669"/>
    <property type="project" value="UniProtKB-UniRule"/>
</dbReference>
<dbReference type="FunFam" id="2.120.10.90:FF:000005">
    <property type="entry name" value="DNA topoisomerase 4 subunit A"/>
    <property type="match status" value="1"/>
</dbReference>
<comment type="similarity">
    <text evidence="2 9">Belongs to the type II topoisomerase GyrA/ParC subunit family.</text>
</comment>
<protein>
    <recommendedName>
        <fullName evidence="9">DNA gyrase subunit A</fullName>
        <ecNumber evidence="9">5.6.2.2</ecNumber>
    </recommendedName>
</protein>
<dbReference type="Pfam" id="PF03989">
    <property type="entry name" value="DNA_gyraseA_C"/>
    <property type="match status" value="6"/>
</dbReference>
<evidence type="ECO:0000256" key="2">
    <source>
        <dbReference type="ARBA" id="ARBA00008263"/>
    </source>
</evidence>
<dbReference type="GO" id="GO:0005694">
    <property type="term" value="C:chromosome"/>
    <property type="evidence" value="ECO:0007669"/>
    <property type="project" value="InterPro"/>
</dbReference>
<keyword evidence="6 9" id="KW-0238">DNA-binding</keyword>
<evidence type="ECO:0000256" key="12">
    <source>
        <dbReference type="SAM" id="MobiDB-lite"/>
    </source>
</evidence>
<feature type="active site" description="O-(5'-phospho-DNA)-tyrosine intermediate" evidence="9 10">
    <location>
        <position position="150"/>
    </location>
</feature>
<feature type="compositionally biased region" description="Basic residues" evidence="12">
    <location>
        <begin position="1"/>
        <end position="19"/>
    </location>
</feature>
<dbReference type="SUPFAM" id="SSF56719">
    <property type="entry name" value="Type II DNA topoisomerase"/>
    <property type="match status" value="1"/>
</dbReference>
<dbReference type="NCBIfam" id="TIGR01063">
    <property type="entry name" value="gyrA"/>
    <property type="match status" value="1"/>
</dbReference>
<dbReference type="Gene3D" id="1.10.268.10">
    <property type="entry name" value="Topoisomerase, domain 3"/>
    <property type="match status" value="1"/>
</dbReference>
<dbReference type="CDD" id="cd00187">
    <property type="entry name" value="TOP4c"/>
    <property type="match status" value="1"/>
</dbReference>
<dbReference type="PANTHER" id="PTHR43493:SF5">
    <property type="entry name" value="DNA GYRASE SUBUNIT A, CHLOROPLASTIC_MITOCHONDRIAL"/>
    <property type="match status" value="1"/>
</dbReference>
<comment type="subunit">
    <text evidence="8">Heterotetramer composed of ParC and ParE.</text>
</comment>
<dbReference type="NCBIfam" id="NF004044">
    <property type="entry name" value="PRK05561.1"/>
    <property type="match status" value="1"/>
</dbReference>
<keyword evidence="4 9" id="KW-0067">ATP-binding</keyword>
<comment type="subcellular location">
    <subcellularLocation>
        <location evidence="9">Cytoplasm</location>
    </subcellularLocation>
</comment>
<dbReference type="HAMAP" id="MF_01897">
    <property type="entry name" value="GyrA"/>
    <property type="match status" value="1"/>
</dbReference>
<evidence type="ECO:0000256" key="10">
    <source>
        <dbReference type="PROSITE-ProRule" id="PRU01384"/>
    </source>
</evidence>
<dbReference type="GO" id="GO:0003677">
    <property type="term" value="F:DNA binding"/>
    <property type="evidence" value="ECO:0007669"/>
    <property type="project" value="UniProtKB-UniRule"/>
</dbReference>
<dbReference type="Proteomes" id="UP000230935">
    <property type="component" value="Unassembled WGS sequence"/>
</dbReference>
<dbReference type="GO" id="GO:0034335">
    <property type="term" value="F:DNA negative supercoiling activity"/>
    <property type="evidence" value="ECO:0007669"/>
    <property type="project" value="UniProtKB-ARBA"/>
</dbReference>
<organism evidence="14 15">
    <name type="scientific">Candidatus Buchananbacteria bacterium CG10_big_fil_rev_8_21_14_0_10_42_9</name>
    <dbReference type="NCBI Taxonomy" id="1974526"/>
    <lineage>
        <taxon>Bacteria</taxon>
        <taxon>Candidatus Buchananiibacteriota</taxon>
    </lineage>
</organism>
<dbReference type="SUPFAM" id="SSF101904">
    <property type="entry name" value="GyrA/ParC C-terminal domain-like"/>
    <property type="match status" value="1"/>
</dbReference>
<gene>
    <name evidence="9" type="primary">gyrA</name>
    <name evidence="14" type="ORF">COT81_01780</name>
</gene>
<dbReference type="InterPro" id="IPR050220">
    <property type="entry name" value="Type_II_DNA_Topoisomerases"/>
</dbReference>
<proteinExistence type="inferred from homology"/>
<dbReference type="PROSITE" id="PS52040">
    <property type="entry name" value="TOPO_IIA"/>
    <property type="match status" value="1"/>
</dbReference>
<reference evidence="15" key="1">
    <citation type="submission" date="2017-09" db="EMBL/GenBank/DDBJ databases">
        <title>Depth-based differentiation of microbial function through sediment-hosted aquifers and enrichment of novel symbionts in the deep terrestrial subsurface.</title>
        <authorList>
            <person name="Probst A.J."/>
            <person name="Ladd B."/>
            <person name="Jarett J.K."/>
            <person name="Geller-Mcgrath D.E."/>
            <person name="Sieber C.M.K."/>
            <person name="Emerson J.B."/>
            <person name="Anantharaman K."/>
            <person name="Thomas B.C."/>
            <person name="Malmstrom R."/>
            <person name="Stieglmeier M."/>
            <person name="Klingl A."/>
            <person name="Woyke T."/>
            <person name="Ryan C.M."/>
            <person name="Banfield J.F."/>
        </authorList>
    </citation>
    <scope>NUCLEOTIDE SEQUENCE [LARGE SCALE GENOMIC DNA]</scope>
</reference>
<dbReference type="InterPro" id="IPR002205">
    <property type="entry name" value="Topo_IIA_dom_A"/>
</dbReference>
<dbReference type="FunFam" id="3.30.1360.40:FF:000002">
    <property type="entry name" value="DNA gyrase subunit A"/>
    <property type="match status" value="1"/>
</dbReference>
<dbReference type="GO" id="GO:0005524">
    <property type="term" value="F:ATP binding"/>
    <property type="evidence" value="ECO:0007669"/>
    <property type="project" value="UniProtKB-UniRule"/>
</dbReference>
<feature type="domain" description="Topo IIA-type catalytic" evidence="13">
    <location>
        <begin position="62"/>
        <end position="528"/>
    </location>
</feature>
<dbReference type="Gene3D" id="3.30.1360.40">
    <property type="match status" value="1"/>
</dbReference>
<dbReference type="Pfam" id="PF00521">
    <property type="entry name" value="DNA_topoisoIV"/>
    <property type="match status" value="1"/>
</dbReference>
<evidence type="ECO:0000259" key="13">
    <source>
        <dbReference type="PROSITE" id="PS52040"/>
    </source>
</evidence>
<comment type="caution">
    <text evidence="14">The sequence shown here is derived from an EMBL/GenBank/DDBJ whole genome shotgun (WGS) entry which is preliminary data.</text>
</comment>
<dbReference type="NCBIfam" id="NF004043">
    <property type="entry name" value="PRK05560.1"/>
    <property type="match status" value="1"/>
</dbReference>
<evidence type="ECO:0000256" key="4">
    <source>
        <dbReference type="ARBA" id="ARBA00022840"/>
    </source>
</evidence>
<comment type="caution">
    <text evidence="9">Lacks conserved residue(s) required for the propagation of feature annotation.</text>
</comment>
<comment type="catalytic activity">
    <reaction evidence="1 9 10">
        <text>ATP-dependent breakage, passage and rejoining of double-stranded DNA.</text>
        <dbReference type="EC" id="5.6.2.2"/>
    </reaction>
</comment>
<dbReference type="InterPro" id="IPR006691">
    <property type="entry name" value="GyrA/parC_rep"/>
</dbReference>
<evidence type="ECO:0000256" key="7">
    <source>
        <dbReference type="ARBA" id="ARBA00023235"/>
    </source>
</evidence>